<keyword evidence="1" id="KW-0812">Transmembrane</keyword>
<evidence type="ECO:0000256" key="1">
    <source>
        <dbReference type="SAM" id="Phobius"/>
    </source>
</evidence>
<dbReference type="AlphaFoldDB" id="A0A6C0H471"/>
<feature type="transmembrane region" description="Helical" evidence="1">
    <location>
        <begin position="92"/>
        <end position="109"/>
    </location>
</feature>
<protein>
    <submittedName>
        <fullName evidence="2">Uncharacterized protein</fullName>
    </submittedName>
</protein>
<dbReference type="EMBL" id="MN739868">
    <property type="protein sequence ID" value="QHT75351.1"/>
    <property type="molecule type" value="Genomic_DNA"/>
</dbReference>
<proteinExistence type="predicted"/>
<keyword evidence="1" id="KW-0472">Membrane</keyword>
<sequence length="210" mass="24856">MCWNETVSLNTFLFSLFGINLAYFNNVINSYEYLFYYSFISMQLLEYFAWKHLNNNKINRFLSQLGLFLIIIQPILNILIPDNLKFNTKASLLTLYVMFLGCILIYSNGLTNIDFSMIKAPNGHLAWNWLKFPPLAIFMWLAFLLVILLLIKKYFLFVMHLIVFLAIYYTYYKTNTWGSLWCWIANIMTVFLIIRTLFSSSVPNYLVINN</sequence>
<accession>A0A6C0H471</accession>
<organism evidence="2">
    <name type="scientific">viral metagenome</name>
    <dbReference type="NCBI Taxonomy" id="1070528"/>
    <lineage>
        <taxon>unclassified sequences</taxon>
        <taxon>metagenomes</taxon>
        <taxon>organismal metagenomes</taxon>
    </lineage>
</organism>
<name>A0A6C0H471_9ZZZZ</name>
<feature type="transmembrane region" description="Helical" evidence="1">
    <location>
        <begin position="129"/>
        <end position="149"/>
    </location>
</feature>
<keyword evidence="1" id="KW-1133">Transmembrane helix</keyword>
<feature type="transmembrane region" description="Helical" evidence="1">
    <location>
        <begin position="61"/>
        <end position="80"/>
    </location>
</feature>
<feature type="transmembrane region" description="Helical" evidence="1">
    <location>
        <begin position="178"/>
        <end position="198"/>
    </location>
</feature>
<feature type="transmembrane region" description="Helical" evidence="1">
    <location>
        <begin position="154"/>
        <end position="172"/>
    </location>
</feature>
<evidence type="ECO:0000313" key="2">
    <source>
        <dbReference type="EMBL" id="QHT75351.1"/>
    </source>
</evidence>
<reference evidence="2" key="1">
    <citation type="journal article" date="2020" name="Nature">
        <title>Giant virus diversity and host interactions through global metagenomics.</title>
        <authorList>
            <person name="Schulz F."/>
            <person name="Roux S."/>
            <person name="Paez-Espino D."/>
            <person name="Jungbluth S."/>
            <person name="Walsh D.A."/>
            <person name="Denef V.J."/>
            <person name="McMahon K.D."/>
            <person name="Konstantinidis K.T."/>
            <person name="Eloe-Fadrosh E.A."/>
            <person name="Kyrpides N.C."/>
            <person name="Woyke T."/>
        </authorList>
    </citation>
    <scope>NUCLEOTIDE SEQUENCE</scope>
    <source>
        <strain evidence="2">GVMAG-M-3300023179-63</strain>
    </source>
</reference>